<dbReference type="SUPFAM" id="SSF55298">
    <property type="entry name" value="YjgF-like"/>
    <property type="match status" value="1"/>
</dbReference>
<evidence type="ECO:0000313" key="5">
    <source>
        <dbReference type="Proteomes" id="UP000252266"/>
    </source>
</evidence>
<dbReference type="InterPro" id="IPR035959">
    <property type="entry name" value="RutC-like_sf"/>
</dbReference>
<reference evidence="3 4" key="2">
    <citation type="submission" date="2017-08" db="EMBL/GenBank/DDBJ databases">
        <authorList>
            <person name="de Groot N.N."/>
        </authorList>
    </citation>
    <scope>NUCLEOTIDE SEQUENCE [LARGE SCALE GENOMIC DNA]</scope>
    <source>
        <strain evidence="3 4">USBA 78</strain>
    </source>
</reference>
<dbReference type="EMBL" id="OBMM01000001">
    <property type="protein sequence ID" value="SOB93526.1"/>
    <property type="molecule type" value="Genomic_DNA"/>
</dbReference>
<dbReference type="Gene3D" id="3.30.1330.40">
    <property type="entry name" value="RutC-like"/>
    <property type="match status" value="1"/>
</dbReference>
<reference evidence="2 5" key="1">
    <citation type="submission" date="2014-07" db="EMBL/GenBank/DDBJ databases">
        <title>Draft genome sequence of Thalassospira xiamenensis IB13.</title>
        <authorList>
            <person name="Lai Q."/>
            <person name="Shao Z."/>
        </authorList>
    </citation>
    <scope>NUCLEOTIDE SEQUENCE [LARGE SCALE GENOMIC DNA]</scope>
    <source>
        <strain evidence="2 5">IB13</strain>
    </source>
</reference>
<dbReference type="InterPro" id="IPR013813">
    <property type="entry name" value="Endoribo_LPSP/chorism_mut-like"/>
</dbReference>
<dbReference type="PANTHER" id="PTHR43760">
    <property type="entry name" value="ENDORIBONUCLEASE-RELATED"/>
    <property type="match status" value="1"/>
</dbReference>
<dbReference type="EMBL" id="JPWJ01000013">
    <property type="protein sequence ID" value="RCK45872.1"/>
    <property type="molecule type" value="Genomic_DNA"/>
</dbReference>
<evidence type="ECO:0000313" key="3">
    <source>
        <dbReference type="EMBL" id="SOB93526.1"/>
    </source>
</evidence>
<dbReference type="AlphaFoldDB" id="A0A154KZR8"/>
<dbReference type="Proteomes" id="UP000252266">
    <property type="component" value="Unassembled WGS sequence"/>
</dbReference>
<gene>
    <name evidence="3" type="ORF">SAMN05428964_101782</name>
    <name evidence="2" type="ORF">TH44_20350</name>
</gene>
<name>A0A154KZR8_9PROT</name>
<evidence type="ECO:0000313" key="4">
    <source>
        <dbReference type="Proteomes" id="UP000219068"/>
    </source>
</evidence>
<evidence type="ECO:0000259" key="1">
    <source>
        <dbReference type="Pfam" id="PF14588"/>
    </source>
</evidence>
<organism evidence="2 5">
    <name type="scientific">Thalassospira xiamenensis</name>
    <dbReference type="NCBI Taxonomy" id="220697"/>
    <lineage>
        <taxon>Bacteria</taxon>
        <taxon>Pseudomonadati</taxon>
        <taxon>Pseudomonadota</taxon>
        <taxon>Alphaproteobacteria</taxon>
        <taxon>Rhodospirillales</taxon>
        <taxon>Thalassospiraceae</taxon>
        <taxon>Thalassospira</taxon>
    </lineage>
</organism>
<dbReference type="Pfam" id="PF14588">
    <property type="entry name" value="YjgF_endoribonc"/>
    <property type="match status" value="1"/>
</dbReference>
<feature type="domain" description="Endoribonuclease L-PSP/chorismate mutase-like" evidence="1">
    <location>
        <begin position="7"/>
        <end position="141"/>
    </location>
</feature>
<dbReference type="CDD" id="cd02199">
    <property type="entry name" value="YjgF_YER057c_UK114_like_1"/>
    <property type="match status" value="1"/>
</dbReference>
<dbReference type="PANTHER" id="PTHR43760:SF1">
    <property type="entry name" value="ENDORIBONUCLEASE L-PSP_CHORISMATE MUTASE-LIKE DOMAIN-CONTAINING PROTEIN"/>
    <property type="match status" value="1"/>
</dbReference>
<dbReference type="RefSeq" id="WP_037987824.1">
    <property type="nucleotide sequence ID" value="NZ_DIAI01000019.1"/>
</dbReference>
<protein>
    <submittedName>
        <fullName evidence="3">Enamine deaminase RidA, house cleaning of reactive enamine intermediates, YjgF/YER057c/UK114 family</fullName>
    </submittedName>
    <submittedName>
        <fullName evidence="2">Endoribonuclease</fullName>
    </submittedName>
</protein>
<proteinExistence type="predicted"/>
<accession>A0A154KZR8</accession>
<sequence length="154" mass="16201">MAGKIDARLAELGITLPQANAPVANYVPYVRSGNLVHVSGQITMENGELKFIGKLGRDYQVEDGQKAARLCALNLIAQVRAAIGDLDNVKRVVKLNAFVNSDPAFTDQPKVVNGASDTMVEVFGDAGKHARSAVGVASLPLGVAVEIDGIFEVA</sequence>
<dbReference type="Proteomes" id="UP000219068">
    <property type="component" value="Unassembled WGS sequence"/>
</dbReference>
<evidence type="ECO:0000313" key="2">
    <source>
        <dbReference type="EMBL" id="RCK45872.1"/>
    </source>
</evidence>